<accession>A0A506U583</accession>
<dbReference type="EMBL" id="VHLH01000017">
    <property type="protein sequence ID" value="TPW28125.1"/>
    <property type="molecule type" value="Genomic_DNA"/>
</dbReference>
<name>A0A506U583_9HYPH</name>
<protein>
    <submittedName>
        <fullName evidence="1">Conjugal transfer protein TrbK</fullName>
    </submittedName>
</protein>
<organism evidence="1 2">
    <name type="scientific">Pararhizobium mangrovi</name>
    <dbReference type="NCBI Taxonomy" id="2590452"/>
    <lineage>
        <taxon>Bacteria</taxon>
        <taxon>Pseudomonadati</taxon>
        <taxon>Pseudomonadota</taxon>
        <taxon>Alphaproteobacteria</taxon>
        <taxon>Hyphomicrobiales</taxon>
        <taxon>Rhizobiaceae</taxon>
        <taxon>Rhizobium/Agrobacterium group</taxon>
        <taxon>Pararhizobium</taxon>
    </lineage>
</organism>
<gene>
    <name evidence="1" type="ORF">FJU11_10195</name>
</gene>
<proteinExistence type="predicted"/>
<reference evidence="1 2" key="1">
    <citation type="submission" date="2019-06" db="EMBL/GenBank/DDBJ databases">
        <authorList>
            <person name="Li M."/>
        </authorList>
    </citation>
    <scope>NUCLEOTIDE SEQUENCE [LARGE SCALE GENOMIC DNA]</scope>
    <source>
        <strain evidence="1 2">BGMRC6574</strain>
    </source>
</reference>
<dbReference type="Pfam" id="PF20084">
    <property type="entry name" value="TrbK"/>
    <property type="match status" value="1"/>
</dbReference>
<dbReference type="RefSeq" id="WP_141166950.1">
    <property type="nucleotide sequence ID" value="NZ_VHLH01000017.1"/>
</dbReference>
<keyword evidence="2" id="KW-1185">Reference proteome</keyword>
<dbReference type="OrthoDB" id="9815800at2"/>
<dbReference type="Proteomes" id="UP000320314">
    <property type="component" value="Unassembled WGS sequence"/>
</dbReference>
<sequence>MDGKVLARIGAAAFVGLAATVTAIEMTKRDAAPPSPPVLTDHAPAPVDPMHRLLVRCQRLGAEATRDPVCLKAWADNRRRFLGSDRPAVEPSAGNR</sequence>
<dbReference type="NCBIfam" id="TIGR04360">
    <property type="entry name" value="other_trbK"/>
    <property type="match status" value="1"/>
</dbReference>
<evidence type="ECO:0000313" key="1">
    <source>
        <dbReference type="EMBL" id="TPW28125.1"/>
    </source>
</evidence>
<dbReference type="InterPro" id="IPR027587">
    <property type="entry name" value="TrbK"/>
</dbReference>
<dbReference type="AlphaFoldDB" id="A0A506U583"/>
<comment type="caution">
    <text evidence="1">The sequence shown here is derived from an EMBL/GenBank/DDBJ whole genome shotgun (WGS) entry which is preliminary data.</text>
</comment>
<evidence type="ECO:0000313" key="2">
    <source>
        <dbReference type="Proteomes" id="UP000320314"/>
    </source>
</evidence>